<dbReference type="Proteomes" id="UP000728032">
    <property type="component" value="Unassembled WGS sequence"/>
</dbReference>
<dbReference type="AlphaFoldDB" id="A0A7R9MDP6"/>
<proteinExistence type="predicted"/>
<protein>
    <submittedName>
        <fullName evidence="2">Uncharacterized protein</fullName>
    </submittedName>
</protein>
<reference evidence="2" key="1">
    <citation type="submission" date="2020-11" db="EMBL/GenBank/DDBJ databases">
        <authorList>
            <person name="Tran Van P."/>
        </authorList>
    </citation>
    <scope>NUCLEOTIDE SEQUENCE</scope>
</reference>
<keyword evidence="3" id="KW-1185">Reference proteome</keyword>
<feature type="transmembrane region" description="Helical" evidence="1">
    <location>
        <begin position="33"/>
        <end position="51"/>
    </location>
</feature>
<keyword evidence="1" id="KW-0812">Transmembrane</keyword>
<keyword evidence="1" id="KW-1133">Transmembrane helix</keyword>
<dbReference type="EMBL" id="CAJPVJ010014621">
    <property type="protein sequence ID" value="CAG2175455.1"/>
    <property type="molecule type" value="Genomic_DNA"/>
</dbReference>
<evidence type="ECO:0000256" key="1">
    <source>
        <dbReference type="SAM" id="Phobius"/>
    </source>
</evidence>
<sequence>MYYKCINSYLNHLSDYETDEEADVKILEKSTHFHIICITFWLILVLIMVWLQRVINVSSNESKLKSVEVLPKLIKVIKP</sequence>
<evidence type="ECO:0000313" key="3">
    <source>
        <dbReference type="Proteomes" id="UP000728032"/>
    </source>
</evidence>
<accession>A0A7R9MDP6</accession>
<gene>
    <name evidence="2" type="ORF">ONB1V03_LOCUS14892</name>
</gene>
<keyword evidence="1" id="KW-0472">Membrane</keyword>
<dbReference type="EMBL" id="OC929446">
    <property type="protein sequence ID" value="CAD7658269.1"/>
    <property type="molecule type" value="Genomic_DNA"/>
</dbReference>
<name>A0A7R9MDP6_9ACAR</name>
<evidence type="ECO:0000313" key="2">
    <source>
        <dbReference type="EMBL" id="CAD7658269.1"/>
    </source>
</evidence>
<organism evidence="2">
    <name type="scientific">Oppiella nova</name>
    <dbReference type="NCBI Taxonomy" id="334625"/>
    <lineage>
        <taxon>Eukaryota</taxon>
        <taxon>Metazoa</taxon>
        <taxon>Ecdysozoa</taxon>
        <taxon>Arthropoda</taxon>
        <taxon>Chelicerata</taxon>
        <taxon>Arachnida</taxon>
        <taxon>Acari</taxon>
        <taxon>Acariformes</taxon>
        <taxon>Sarcoptiformes</taxon>
        <taxon>Oribatida</taxon>
        <taxon>Brachypylina</taxon>
        <taxon>Oppioidea</taxon>
        <taxon>Oppiidae</taxon>
        <taxon>Oppiella</taxon>
    </lineage>
</organism>